<dbReference type="Proteomes" id="UP001589828">
    <property type="component" value="Unassembled WGS sequence"/>
</dbReference>
<dbReference type="EC" id="3.4.24.-" evidence="3"/>
<feature type="chain" id="PRO_5045926347" evidence="1">
    <location>
        <begin position="21"/>
        <end position="265"/>
    </location>
</feature>
<feature type="domain" description="M23ase beta-sheet core" evidence="2">
    <location>
        <begin position="192"/>
        <end position="242"/>
    </location>
</feature>
<dbReference type="GO" id="GO:0016787">
    <property type="term" value="F:hydrolase activity"/>
    <property type="evidence" value="ECO:0007669"/>
    <property type="project" value="UniProtKB-KW"/>
</dbReference>
<dbReference type="EMBL" id="JBHLTS010000061">
    <property type="protein sequence ID" value="MFC0516527.1"/>
    <property type="molecule type" value="Genomic_DNA"/>
</dbReference>
<keyword evidence="4" id="KW-1185">Reference proteome</keyword>
<evidence type="ECO:0000256" key="1">
    <source>
        <dbReference type="SAM" id="SignalP"/>
    </source>
</evidence>
<accession>A0ABV6LAN7</accession>
<dbReference type="PANTHER" id="PTHR21666">
    <property type="entry name" value="PEPTIDASE-RELATED"/>
    <property type="match status" value="1"/>
</dbReference>
<dbReference type="Pfam" id="PF01551">
    <property type="entry name" value="Peptidase_M23"/>
    <property type="match status" value="1"/>
</dbReference>
<sequence length="265" mass="30608">MQKTLKLFFLMLLFATTTKAQDTPYGTKMDTIDAYRHFNDLNTAVLNGKVKKEEVQKVIKQLSHHITQWMMLRNQMDVSDNWIFPLKNYNYRAIGGNGDGYSDKGYRYLDGNKHGAHPAHDIFINDKNQDCIDDRTHKPVDVLAVDYGIVIACSNTWDAASNLRGGKYIWIYHYLTFHNVNKKNNFDKTNFTENVISYYAHNSKIFVEVGQQVKPGQKIAEVGRTGYNAYKKRSPTHLHFSAFKLVDDIPVPYNPYEQLKKAKTL</sequence>
<comment type="caution">
    <text evidence="3">The sequence shown here is derived from an EMBL/GenBank/DDBJ whole genome shotgun (WGS) entry which is preliminary data.</text>
</comment>
<keyword evidence="1" id="KW-0732">Signal</keyword>
<name>A0ABV6LAN7_9SPHI</name>
<evidence type="ECO:0000313" key="3">
    <source>
        <dbReference type="EMBL" id="MFC0516527.1"/>
    </source>
</evidence>
<dbReference type="PANTHER" id="PTHR21666:SF270">
    <property type="entry name" value="MUREIN HYDROLASE ACTIVATOR ENVC"/>
    <property type="match status" value="1"/>
</dbReference>
<dbReference type="SUPFAM" id="SSF51261">
    <property type="entry name" value="Duplicated hybrid motif"/>
    <property type="match status" value="1"/>
</dbReference>
<evidence type="ECO:0000313" key="4">
    <source>
        <dbReference type="Proteomes" id="UP001589828"/>
    </source>
</evidence>
<gene>
    <name evidence="3" type="ORF">ACFFGT_20135</name>
</gene>
<evidence type="ECO:0000259" key="2">
    <source>
        <dbReference type="Pfam" id="PF01551"/>
    </source>
</evidence>
<protein>
    <submittedName>
        <fullName evidence="3">M23 family metallopeptidase</fullName>
        <ecNumber evidence="3">3.4.24.-</ecNumber>
    </submittedName>
</protein>
<dbReference type="Gene3D" id="2.70.70.10">
    <property type="entry name" value="Glucose Permease (Domain IIA)"/>
    <property type="match status" value="1"/>
</dbReference>
<dbReference type="InterPro" id="IPR016047">
    <property type="entry name" value="M23ase_b-sheet_dom"/>
</dbReference>
<dbReference type="CDD" id="cd12797">
    <property type="entry name" value="M23_peptidase"/>
    <property type="match status" value="1"/>
</dbReference>
<keyword evidence="3" id="KW-0378">Hydrolase</keyword>
<dbReference type="InterPro" id="IPR050570">
    <property type="entry name" value="Cell_wall_metabolism_enzyme"/>
</dbReference>
<dbReference type="InterPro" id="IPR011055">
    <property type="entry name" value="Dup_hybrid_motif"/>
</dbReference>
<organism evidence="3 4">
    <name type="scientific">Mucilaginibacter angelicae</name>
    <dbReference type="NCBI Taxonomy" id="869718"/>
    <lineage>
        <taxon>Bacteria</taxon>
        <taxon>Pseudomonadati</taxon>
        <taxon>Bacteroidota</taxon>
        <taxon>Sphingobacteriia</taxon>
        <taxon>Sphingobacteriales</taxon>
        <taxon>Sphingobacteriaceae</taxon>
        <taxon>Mucilaginibacter</taxon>
    </lineage>
</organism>
<proteinExistence type="predicted"/>
<feature type="signal peptide" evidence="1">
    <location>
        <begin position="1"/>
        <end position="20"/>
    </location>
</feature>
<reference evidence="3 4" key="1">
    <citation type="submission" date="2024-09" db="EMBL/GenBank/DDBJ databases">
        <authorList>
            <person name="Sun Q."/>
            <person name="Mori K."/>
        </authorList>
    </citation>
    <scope>NUCLEOTIDE SEQUENCE [LARGE SCALE GENOMIC DNA]</scope>
    <source>
        <strain evidence="3 4">NCAIM B.02415</strain>
    </source>
</reference>
<dbReference type="RefSeq" id="WP_377024307.1">
    <property type="nucleotide sequence ID" value="NZ_JBHLTS010000061.1"/>
</dbReference>